<feature type="transmembrane region" description="Helical" evidence="1">
    <location>
        <begin position="101"/>
        <end position="120"/>
    </location>
</feature>
<proteinExistence type="predicted"/>
<keyword evidence="1" id="KW-0472">Membrane</keyword>
<feature type="transmembrane region" description="Helical" evidence="1">
    <location>
        <begin position="37"/>
        <end position="58"/>
    </location>
</feature>
<keyword evidence="1" id="KW-1133">Transmembrane helix</keyword>
<feature type="transmembrane region" description="Helical" evidence="1">
    <location>
        <begin position="78"/>
        <end position="94"/>
    </location>
</feature>
<gene>
    <name evidence="3" type="ORF">SAMN04489719_0033</name>
</gene>
<reference evidence="4" key="1">
    <citation type="submission" date="2016-10" db="EMBL/GenBank/DDBJ databases">
        <authorList>
            <person name="Varghese N."/>
            <person name="Submissions S."/>
        </authorList>
    </citation>
    <scope>NUCLEOTIDE SEQUENCE [LARGE SCALE GENOMIC DNA]</scope>
    <source>
        <strain evidence="4">DSM 22965</strain>
    </source>
</reference>
<dbReference type="InterPro" id="IPR006976">
    <property type="entry name" value="VanZ-like"/>
</dbReference>
<keyword evidence="1" id="KW-0812">Transmembrane</keyword>
<dbReference type="RefSeq" id="WP_092664533.1">
    <property type="nucleotide sequence ID" value="NZ_LT629734.1"/>
</dbReference>
<dbReference type="STRING" id="684552.SAMN04489719_0033"/>
<evidence type="ECO:0000256" key="1">
    <source>
        <dbReference type="SAM" id="Phobius"/>
    </source>
</evidence>
<organism evidence="3 4">
    <name type="scientific">Agrococcus carbonis</name>
    <dbReference type="NCBI Taxonomy" id="684552"/>
    <lineage>
        <taxon>Bacteria</taxon>
        <taxon>Bacillati</taxon>
        <taxon>Actinomycetota</taxon>
        <taxon>Actinomycetes</taxon>
        <taxon>Micrococcales</taxon>
        <taxon>Microbacteriaceae</taxon>
        <taxon>Agrococcus</taxon>
    </lineage>
</organism>
<dbReference type="EMBL" id="LT629734">
    <property type="protein sequence ID" value="SDR65192.1"/>
    <property type="molecule type" value="Genomic_DNA"/>
</dbReference>
<keyword evidence="4" id="KW-1185">Reference proteome</keyword>
<protein>
    <submittedName>
        <fullName evidence="3">VanZ like family protein</fullName>
    </submittedName>
</protein>
<feature type="transmembrane region" description="Helical" evidence="1">
    <location>
        <begin position="132"/>
        <end position="152"/>
    </location>
</feature>
<dbReference type="AlphaFoldDB" id="A0A1H1KT39"/>
<evidence type="ECO:0000313" key="4">
    <source>
        <dbReference type="Proteomes" id="UP000199649"/>
    </source>
</evidence>
<dbReference type="Proteomes" id="UP000199649">
    <property type="component" value="Chromosome I"/>
</dbReference>
<dbReference type="OrthoDB" id="4833326at2"/>
<dbReference type="Pfam" id="PF04892">
    <property type="entry name" value="VanZ"/>
    <property type="match status" value="1"/>
</dbReference>
<feature type="transmembrane region" description="Helical" evidence="1">
    <location>
        <begin position="6"/>
        <end position="30"/>
    </location>
</feature>
<evidence type="ECO:0000313" key="3">
    <source>
        <dbReference type="EMBL" id="SDR65192.1"/>
    </source>
</evidence>
<sequence>MLSTYLAAYVWLAPAILAAEAIVGLLLAWMLASRPRVAWALAAVALVAVVAATLYPTGRALEVGCTFELELQVFAPEPLANVALFVLPTLFVAVAKQSPAWGAATGVALSAAIEMVQAFVPEIGRSCAVDDWVANSIGAVLGALLAAFALLLRRRRAERQADAQIAAATHR</sequence>
<accession>A0A1H1KT39</accession>
<name>A0A1H1KT39_9MICO</name>
<evidence type="ECO:0000259" key="2">
    <source>
        <dbReference type="Pfam" id="PF04892"/>
    </source>
</evidence>
<feature type="domain" description="VanZ-like" evidence="2">
    <location>
        <begin position="73"/>
        <end position="148"/>
    </location>
</feature>